<proteinExistence type="predicted"/>
<evidence type="ECO:0000313" key="2">
    <source>
        <dbReference type="Proteomes" id="UP000439123"/>
    </source>
</evidence>
<evidence type="ECO:0008006" key="3">
    <source>
        <dbReference type="Google" id="ProtNLM"/>
    </source>
</evidence>
<dbReference type="EMBL" id="CABWLC010000012">
    <property type="protein sequence ID" value="VXA85206.1"/>
    <property type="molecule type" value="Genomic_DNA"/>
</dbReference>
<name>A0A653L1A1_AERVE</name>
<gene>
    <name evidence="1" type="ORF">AERO8C_20357</name>
</gene>
<organism evidence="1 2">
    <name type="scientific">Aeromonas veronii</name>
    <dbReference type="NCBI Taxonomy" id="654"/>
    <lineage>
        <taxon>Bacteria</taxon>
        <taxon>Pseudomonadati</taxon>
        <taxon>Pseudomonadota</taxon>
        <taxon>Gammaproteobacteria</taxon>
        <taxon>Aeromonadales</taxon>
        <taxon>Aeromonadaceae</taxon>
        <taxon>Aeromonas</taxon>
    </lineage>
</organism>
<dbReference type="Proteomes" id="UP000439123">
    <property type="component" value="Unassembled WGS sequence"/>
</dbReference>
<dbReference type="AlphaFoldDB" id="A0A653L1A1"/>
<reference evidence="1 2" key="1">
    <citation type="submission" date="2019-10" db="EMBL/GenBank/DDBJ databases">
        <authorList>
            <person name="Karimi E."/>
        </authorList>
    </citation>
    <scope>NUCLEOTIDE SEQUENCE [LARGE SCALE GENOMIC DNA]</scope>
    <source>
        <strain evidence="1">Aeromonas sp. 8C</strain>
    </source>
</reference>
<accession>A0A653L1A1</accession>
<protein>
    <recommendedName>
        <fullName evidence="3">NAD-specific glutamate dehydrogenase</fullName>
    </recommendedName>
</protein>
<evidence type="ECO:0000313" key="1">
    <source>
        <dbReference type="EMBL" id="VXA85206.1"/>
    </source>
</evidence>
<sequence>MGGAGGPQPVGMVVSHHAAIRLHNVKKPVIMTGFLLLGYTDLSVEDAGTDGAVDLLELGERLLAVLGLHVDHHVTDMAAGLQVLTGDVDPLFGEDLVDLVHHTRLVAVNVQQAAGALVARQRHFREVDGGEGRAVVGVFDQLVGHFQPDVLLRFMGGATDVRGQDHVLQPTQRALELLVVGLGLDREDVDGCAGNMAALDDVSQRIDIHHGTAGGVDEDGARFHHPQLLGTDHVLGGGGLRHVQADDVRHIEQLDHARHLNGVAQRELVLDIVVINLHADALGDDAKLGTDVAVADDAEFLAARFHRAVGQFLPHAAMALGVFLGDAAQQQQDLAQYQLGDRTGVGEGGVEDRNTADLGRFQLDLVGTDAEAADSDQLVGGVEDFLGDLGAGAQPDEMDVADLLDQLLFGERGLEILHTGVTCGTKGLYGVGMNPLQQQNLDFILVQRKLGSHDDPSVCANVSADLVCEENRKVAKTFGRGNICDESQIL</sequence>